<evidence type="ECO:0000256" key="7">
    <source>
        <dbReference type="ARBA" id="ARBA00023239"/>
    </source>
</evidence>
<dbReference type="GO" id="GO:0106300">
    <property type="term" value="P:protein-DNA covalent cross-linking repair"/>
    <property type="evidence" value="ECO:0007669"/>
    <property type="project" value="InterPro"/>
</dbReference>
<dbReference type="OrthoDB" id="6192129at2"/>
<protein>
    <recommendedName>
        <fullName evidence="8">Abasic site processing protein</fullName>
        <ecNumber evidence="8">3.4.-.-</ecNumber>
    </recommendedName>
</protein>
<dbReference type="GO" id="GO:0006508">
    <property type="term" value="P:proteolysis"/>
    <property type="evidence" value="ECO:0007669"/>
    <property type="project" value="UniProtKB-KW"/>
</dbReference>
<gene>
    <name evidence="9" type="ORF">SAMN05216203_0698</name>
</gene>
<evidence type="ECO:0000256" key="6">
    <source>
        <dbReference type="ARBA" id="ARBA00023125"/>
    </source>
</evidence>
<dbReference type="RefSeq" id="WP_092008895.1">
    <property type="nucleotide sequence ID" value="NZ_FOYW01000001.1"/>
</dbReference>
<keyword evidence="6" id="KW-0238">DNA-binding</keyword>
<keyword evidence="10" id="KW-1185">Reference proteome</keyword>
<keyword evidence="2 8" id="KW-0645">Protease</keyword>
<dbReference type="PANTHER" id="PTHR13604:SF0">
    <property type="entry name" value="ABASIC SITE PROCESSING PROTEIN HMCES"/>
    <property type="match status" value="1"/>
</dbReference>
<dbReference type="EMBL" id="FOYW01000001">
    <property type="protein sequence ID" value="SFR48077.1"/>
    <property type="molecule type" value="Genomic_DNA"/>
</dbReference>
<keyword evidence="3" id="KW-0227">DNA damage</keyword>
<dbReference type="Gene3D" id="3.90.1680.10">
    <property type="entry name" value="SOS response associated peptidase-like"/>
    <property type="match status" value="1"/>
</dbReference>
<evidence type="ECO:0000256" key="2">
    <source>
        <dbReference type="ARBA" id="ARBA00022670"/>
    </source>
</evidence>
<dbReference type="PANTHER" id="PTHR13604">
    <property type="entry name" value="DC12-RELATED"/>
    <property type="match status" value="1"/>
</dbReference>
<evidence type="ECO:0000256" key="3">
    <source>
        <dbReference type="ARBA" id="ARBA00022763"/>
    </source>
</evidence>
<accession>A0A1I6H179</accession>
<evidence type="ECO:0000256" key="1">
    <source>
        <dbReference type="ARBA" id="ARBA00008136"/>
    </source>
</evidence>
<name>A0A1I6H179_9GAMM</name>
<keyword evidence="5" id="KW-0190">Covalent protein-DNA linkage</keyword>
<evidence type="ECO:0000313" key="10">
    <source>
        <dbReference type="Proteomes" id="UP000198644"/>
    </source>
</evidence>
<evidence type="ECO:0000256" key="5">
    <source>
        <dbReference type="ARBA" id="ARBA00023124"/>
    </source>
</evidence>
<keyword evidence="4 8" id="KW-0378">Hydrolase</keyword>
<evidence type="ECO:0000256" key="8">
    <source>
        <dbReference type="RuleBase" id="RU364100"/>
    </source>
</evidence>
<dbReference type="SUPFAM" id="SSF143081">
    <property type="entry name" value="BB1717-like"/>
    <property type="match status" value="1"/>
</dbReference>
<dbReference type="GO" id="GO:0008233">
    <property type="term" value="F:peptidase activity"/>
    <property type="evidence" value="ECO:0007669"/>
    <property type="project" value="UniProtKB-KW"/>
</dbReference>
<proteinExistence type="inferred from homology"/>
<dbReference type="GO" id="GO:0003697">
    <property type="term" value="F:single-stranded DNA binding"/>
    <property type="evidence" value="ECO:0007669"/>
    <property type="project" value="InterPro"/>
</dbReference>
<dbReference type="STRING" id="650891.SAMN05216203_0698"/>
<evidence type="ECO:0000313" key="9">
    <source>
        <dbReference type="EMBL" id="SFR48077.1"/>
    </source>
</evidence>
<dbReference type="EC" id="3.4.-.-" evidence="8"/>
<dbReference type="InterPro" id="IPR003738">
    <property type="entry name" value="SRAP"/>
</dbReference>
<reference evidence="9 10" key="1">
    <citation type="submission" date="2016-10" db="EMBL/GenBank/DDBJ databases">
        <authorList>
            <person name="de Groot N.N."/>
        </authorList>
    </citation>
    <scope>NUCLEOTIDE SEQUENCE [LARGE SCALE GENOMIC DNA]</scope>
    <source>
        <strain evidence="9 10">CGMCC 1.9167</strain>
    </source>
</reference>
<organism evidence="9 10">
    <name type="scientific">Marinobacter daqiaonensis</name>
    <dbReference type="NCBI Taxonomy" id="650891"/>
    <lineage>
        <taxon>Bacteria</taxon>
        <taxon>Pseudomonadati</taxon>
        <taxon>Pseudomonadota</taxon>
        <taxon>Gammaproteobacteria</taxon>
        <taxon>Pseudomonadales</taxon>
        <taxon>Marinobacteraceae</taxon>
        <taxon>Marinobacter</taxon>
    </lineage>
</organism>
<evidence type="ECO:0000256" key="4">
    <source>
        <dbReference type="ARBA" id="ARBA00022801"/>
    </source>
</evidence>
<dbReference type="Pfam" id="PF02586">
    <property type="entry name" value="SRAP"/>
    <property type="match status" value="1"/>
</dbReference>
<dbReference type="GO" id="GO:0016829">
    <property type="term" value="F:lyase activity"/>
    <property type="evidence" value="ECO:0007669"/>
    <property type="project" value="UniProtKB-KW"/>
</dbReference>
<dbReference type="Proteomes" id="UP000198644">
    <property type="component" value="Unassembled WGS sequence"/>
</dbReference>
<keyword evidence="7" id="KW-0456">Lyase</keyword>
<dbReference type="InterPro" id="IPR036590">
    <property type="entry name" value="SRAP-like"/>
</dbReference>
<comment type="similarity">
    <text evidence="1 8">Belongs to the SOS response-associated peptidase family.</text>
</comment>
<dbReference type="AlphaFoldDB" id="A0A1I6H179"/>
<sequence length="220" mass="25101">MCGRFNVNDDPLVRDLMEQLGVARRPRPRLNVAPGSAAEVVLDAGEGRQLVEGMWSLLIEPHPDGEGYRPNPRFKTFNARSDRLTSSPLWKRVYPKQRCIVPMSAFHEWRSGQVYNIHPDGEAIAMAGLWQRYRNGDDEVISFTTITLPPHPRFSHIHDKSLPLMLRPEDFDAWLDPDFHQVDAFQGLMRPHIPVPLICEPVNSPKDLKPVGEPERIEAD</sequence>